<dbReference type="FunCoup" id="F0ZC92">
    <property type="interactions" value="491"/>
</dbReference>
<dbReference type="AlphaFoldDB" id="F0ZC92"/>
<sequence>MDNNQISIIDQAKRIIVDRISNPLYIPDSLIGYETEFKTICEKLNDAIIKKKSVSCLVSGPRSCGKSILIRYCLSKYNKEDYTAVEFSAVTHFNDNLAFKEIAKALNIKIERGESIFDTIEEIKKALGFITNDDGITSVVKRQKVIPVIVIINELDEIIKNGAKQNLLYSILDLSHYKSTPISFIGTSAHHEILDLFEKRIKSRFTQEMILIPKLSFNNIVNIMISLLSIPSKFGDKFGEKWNKSLTTAFVDKNVTTLLCKNYYHLFTRVPYYHNLILDILDLIDENNLFITSDIILSIFKNKVDPIATMLYTLTPLEYTILGCLSKIPNSQDEYISFSNLYDGEYKRYSESYFKTADQAKKTTTIQIIQKLISLGIIQAQSKNELGEFIKIKISISLDSIKNCASNNKSLPSALVKYITEWLQ</sequence>
<evidence type="ECO:0000313" key="10">
    <source>
        <dbReference type="Proteomes" id="UP000001064"/>
    </source>
</evidence>
<dbReference type="InterPro" id="IPR003959">
    <property type="entry name" value="ATPase_AAA_core"/>
</dbReference>
<evidence type="ECO:0000259" key="8">
    <source>
        <dbReference type="Pfam" id="PF14629"/>
    </source>
</evidence>
<gene>
    <name evidence="9" type="ORF">DICPUDRAFT_28638</name>
</gene>
<evidence type="ECO:0000256" key="5">
    <source>
        <dbReference type="ARBA" id="ARBA00023242"/>
    </source>
</evidence>
<dbReference type="STRING" id="5786.F0ZC92"/>
<dbReference type="InterPro" id="IPR032705">
    <property type="entry name" value="ORC4_C"/>
</dbReference>
<proteinExistence type="inferred from homology"/>
<dbReference type="Pfam" id="PF00004">
    <property type="entry name" value="AAA"/>
    <property type="match status" value="1"/>
</dbReference>
<dbReference type="Proteomes" id="UP000001064">
    <property type="component" value="Unassembled WGS sequence"/>
</dbReference>
<dbReference type="OrthoDB" id="20226at2759"/>
<accession>F0ZC92</accession>
<dbReference type="GO" id="GO:0003688">
    <property type="term" value="F:DNA replication origin binding"/>
    <property type="evidence" value="ECO:0000318"/>
    <property type="project" value="GO_Central"/>
</dbReference>
<evidence type="ECO:0000313" key="9">
    <source>
        <dbReference type="EMBL" id="EGC38481.1"/>
    </source>
</evidence>
<dbReference type="InParanoid" id="F0ZC92"/>
<evidence type="ECO:0000256" key="4">
    <source>
        <dbReference type="ARBA" id="ARBA00023125"/>
    </source>
</evidence>
<feature type="domain" description="ATPase AAA-type core" evidence="7">
    <location>
        <begin position="57"/>
        <end position="208"/>
    </location>
</feature>
<dbReference type="EMBL" id="GL870976">
    <property type="protein sequence ID" value="EGC38481.1"/>
    <property type="molecule type" value="Genomic_DNA"/>
</dbReference>
<keyword evidence="3 6" id="KW-0235">DNA replication</keyword>
<reference evidence="10" key="1">
    <citation type="journal article" date="2011" name="Genome Biol.">
        <title>Comparative genomics of the social amoebae Dictyostelium discoideum and Dictyostelium purpureum.</title>
        <authorList>
            <consortium name="US DOE Joint Genome Institute (JGI-PGF)"/>
            <person name="Sucgang R."/>
            <person name="Kuo A."/>
            <person name="Tian X."/>
            <person name="Salerno W."/>
            <person name="Parikh A."/>
            <person name="Feasley C.L."/>
            <person name="Dalin E."/>
            <person name="Tu H."/>
            <person name="Huang E."/>
            <person name="Barry K."/>
            <person name="Lindquist E."/>
            <person name="Shapiro H."/>
            <person name="Bruce D."/>
            <person name="Schmutz J."/>
            <person name="Salamov A."/>
            <person name="Fey P."/>
            <person name="Gaudet P."/>
            <person name="Anjard C."/>
            <person name="Babu M.M."/>
            <person name="Basu S."/>
            <person name="Bushmanova Y."/>
            <person name="van der Wel H."/>
            <person name="Katoh-Kurasawa M."/>
            <person name="Dinh C."/>
            <person name="Coutinho P.M."/>
            <person name="Saito T."/>
            <person name="Elias M."/>
            <person name="Schaap P."/>
            <person name="Kay R.R."/>
            <person name="Henrissat B."/>
            <person name="Eichinger L."/>
            <person name="Rivero F."/>
            <person name="Putnam N.H."/>
            <person name="West C.M."/>
            <person name="Loomis W.F."/>
            <person name="Chisholm R.L."/>
            <person name="Shaulsky G."/>
            <person name="Strassmann J.E."/>
            <person name="Queller D.C."/>
            <person name="Kuspa A."/>
            <person name="Grigoriev I.V."/>
        </authorList>
    </citation>
    <scope>NUCLEOTIDE SEQUENCE [LARGE SCALE GENOMIC DNA]</scope>
    <source>
        <strain evidence="10">QSDP1</strain>
    </source>
</reference>
<evidence type="ECO:0000259" key="7">
    <source>
        <dbReference type="Pfam" id="PF00004"/>
    </source>
</evidence>
<comment type="function">
    <text evidence="6">Component of the origin recognition complex (ORC) that binds origins of replication.</text>
</comment>
<organism evidence="9 10">
    <name type="scientific">Dictyostelium purpureum</name>
    <name type="common">Slime mold</name>
    <dbReference type="NCBI Taxonomy" id="5786"/>
    <lineage>
        <taxon>Eukaryota</taxon>
        <taxon>Amoebozoa</taxon>
        <taxon>Evosea</taxon>
        <taxon>Eumycetozoa</taxon>
        <taxon>Dictyostelia</taxon>
        <taxon>Dictyosteliales</taxon>
        <taxon>Dictyosteliaceae</taxon>
        <taxon>Dictyostelium</taxon>
    </lineage>
</organism>
<dbReference type="GO" id="GO:0005664">
    <property type="term" value="C:nuclear origin of replication recognition complex"/>
    <property type="evidence" value="ECO:0000318"/>
    <property type="project" value="GO_Central"/>
</dbReference>
<dbReference type="SUPFAM" id="SSF52540">
    <property type="entry name" value="P-loop containing nucleoside triphosphate hydrolases"/>
    <property type="match status" value="1"/>
</dbReference>
<dbReference type="FunFam" id="3.40.50.300:FF:003015">
    <property type="entry name" value="Origin recognition complex subunit 4"/>
    <property type="match status" value="1"/>
</dbReference>
<dbReference type="KEGG" id="dpp:DICPUDRAFT_28638"/>
<dbReference type="GO" id="GO:0006270">
    <property type="term" value="P:DNA replication initiation"/>
    <property type="evidence" value="ECO:0000318"/>
    <property type="project" value="GO_Central"/>
</dbReference>
<dbReference type="Pfam" id="PF14629">
    <property type="entry name" value="ORC4_C"/>
    <property type="match status" value="1"/>
</dbReference>
<keyword evidence="10" id="KW-1185">Reference proteome</keyword>
<dbReference type="eggNOG" id="KOG2228">
    <property type="taxonomic scope" value="Eukaryota"/>
</dbReference>
<evidence type="ECO:0000256" key="6">
    <source>
        <dbReference type="PIRNR" id="PIRNR007858"/>
    </source>
</evidence>
<dbReference type="GO" id="GO:0005524">
    <property type="term" value="F:ATP binding"/>
    <property type="evidence" value="ECO:0007669"/>
    <property type="project" value="InterPro"/>
</dbReference>
<dbReference type="RefSeq" id="XP_003285039.1">
    <property type="nucleotide sequence ID" value="XM_003284991.1"/>
</dbReference>
<dbReference type="PANTHER" id="PTHR12087">
    <property type="entry name" value="ORIGIN RECOGNITION COMPLEX SUBUNIT 4"/>
    <property type="match status" value="1"/>
</dbReference>
<keyword evidence="5 6" id="KW-0539">Nucleus</keyword>
<evidence type="ECO:0000256" key="2">
    <source>
        <dbReference type="ARBA" id="ARBA00005334"/>
    </source>
</evidence>
<dbReference type="InterPro" id="IPR016527">
    <property type="entry name" value="ORC4"/>
</dbReference>
<dbReference type="OMA" id="AFTFQRN"/>
<comment type="subcellular location">
    <subcellularLocation>
        <location evidence="1 6">Nucleus</location>
    </subcellularLocation>
</comment>
<evidence type="ECO:0000256" key="1">
    <source>
        <dbReference type="ARBA" id="ARBA00004123"/>
    </source>
</evidence>
<dbReference type="PIRSF" id="PIRSF007858">
    <property type="entry name" value="ORC4"/>
    <property type="match status" value="1"/>
</dbReference>
<dbReference type="VEuPathDB" id="AmoebaDB:DICPUDRAFT_28638"/>
<dbReference type="PANTHER" id="PTHR12087:SF0">
    <property type="entry name" value="ORIGIN RECOGNITION COMPLEX SUBUNIT 4"/>
    <property type="match status" value="1"/>
</dbReference>
<dbReference type="Gene3D" id="3.40.50.300">
    <property type="entry name" value="P-loop containing nucleotide triphosphate hydrolases"/>
    <property type="match status" value="1"/>
</dbReference>
<comment type="similarity">
    <text evidence="2 6">Belongs to the ORC4 family.</text>
</comment>
<keyword evidence="4 6" id="KW-0238">DNA-binding</keyword>
<evidence type="ECO:0000256" key="3">
    <source>
        <dbReference type="ARBA" id="ARBA00022705"/>
    </source>
</evidence>
<dbReference type="GeneID" id="10502080"/>
<protein>
    <recommendedName>
        <fullName evidence="6">Origin recognition complex subunit 4</fullName>
    </recommendedName>
</protein>
<name>F0ZC92_DICPU</name>
<feature type="domain" description="Origin recognition complex subunit 4 C-terminal" evidence="8">
    <location>
        <begin position="223"/>
        <end position="404"/>
    </location>
</feature>
<dbReference type="InterPro" id="IPR027417">
    <property type="entry name" value="P-loop_NTPase"/>
</dbReference>
<dbReference type="GO" id="GO:0016887">
    <property type="term" value="F:ATP hydrolysis activity"/>
    <property type="evidence" value="ECO:0007669"/>
    <property type="project" value="InterPro"/>
</dbReference>